<reference evidence="2 3" key="1">
    <citation type="journal article" date="2019" name="Sci. Rep.">
        <title>Orb-weaving spider Araneus ventricosus genome elucidates the spidroin gene catalogue.</title>
        <authorList>
            <person name="Kono N."/>
            <person name="Nakamura H."/>
            <person name="Ohtoshi R."/>
            <person name="Moran D.A.P."/>
            <person name="Shinohara A."/>
            <person name="Yoshida Y."/>
            <person name="Fujiwara M."/>
            <person name="Mori M."/>
            <person name="Tomita M."/>
            <person name="Arakawa K."/>
        </authorList>
    </citation>
    <scope>NUCLEOTIDE SEQUENCE [LARGE SCALE GENOMIC DNA]</scope>
</reference>
<protein>
    <submittedName>
        <fullName evidence="2">Uncharacterized protein</fullName>
    </submittedName>
</protein>
<evidence type="ECO:0000313" key="3">
    <source>
        <dbReference type="Proteomes" id="UP000499080"/>
    </source>
</evidence>
<comment type="caution">
    <text evidence="2">The sequence shown here is derived from an EMBL/GenBank/DDBJ whole genome shotgun (WGS) entry which is preliminary data.</text>
</comment>
<feature type="region of interest" description="Disordered" evidence="1">
    <location>
        <begin position="14"/>
        <end position="42"/>
    </location>
</feature>
<gene>
    <name evidence="2" type="ORF">AVEN_238190_1</name>
</gene>
<sequence>MTLGRPFWSYENFEQNPSDSVDTDFAPTSKKNGAENAHGSRKDQAELRPFTALIIKWAHLSKRMALDIFRPLPVCDKEQSGMNHEATGCTPADMLFLIEHCDCHGGNHLLDDPSDTYLANEYLNSEEGKFGKRTCVCQSLVQWPVSR</sequence>
<dbReference type="AlphaFoldDB" id="A0A4Y2VS95"/>
<evidence type="ECO:0000256" key="1">
    <source>
        <dbReference type="SAM" id="MobiDB-lite"/>
    </source>
</evidence>
<organism evidence="2 3">
    <name type="scientific">Araneus ventricosus</name>
    <name type="common">Orbweaver spider</name>
    <name type="synonym">Epeira ventricosa</name>
    <dbReference type="NCBI Taxonomy" id="182803"/>
    <lineage>
        <taxon>Eukaryota</taxon>
        <taxon>Metazoa</taxon>
        <taxon>Ecdysozoa</taxon>
        <taxon>Arthropoda</taxon>
        <taxon>Chelicerata</taxon>
        <taxon>Arachnida</taxon>
        <taxon>Araneae</taxon>
        <taxon>Araneomorphae</taxon>
        <taxon>Entelegynae</taxon>
        <taxon>Araneoidea</taxon>
        <taxon>Araneidae</taxon>
        <taxon>Araneus</taxon>
    </lineage>
</organism>
<dbReference type="OrthoDB" id="115435at2759"/>
<accession>A0A4Y2VS95</accession>
<evidence type="ECO:0000313" key="2">
    <source>
        <dbReference type="EMBL" id="GBO26720.1"/>
    </source>
</evidence>
<dbReference type="Proteomes" id="UP000499080">
    <property type="component" value="Unassembled WGS sequence"/>
</dbReference>
<dbReference type="EMBL" id="BGPR01049710">
    <property type="protein sequence ID" value="GBO26720.1"/>
    <property type="molecule type" value="Genomic_DNA"/>
</dbReference>
<proteinExistence type="predicted"/>
<keyword evidence="3" id="KW-1185">Reference proteome</keyword>
<name>A0A4Y2VS95_ARAVE</name>